<evidence type="ECO:0000313" key="3">
    <source>
        <dbReference type="EMBL" id="TYL12819.1"/>
    </source>
</evidence>
<keyword evidence="1" id="KW-0175">Coiled coil</keyword>
<evidence type="ECO:0000256" key="1">
    <source>
        <dbReference type="SAM" id="Coils"/>
    </source>
</evidence>
<name>A0AAC9HJ61_NEOTH</name>
<protein>
    <submittedName>
        <fullName evidence="2">Uncharacterized protein</fullName>
    </submittedName>
</protein>
<sequence>MPDNRYRSYLEGSPNQAYLETRDGEVRQQESLVSKLLLGIAAAAGGIAVASRLGLIGDASRFVGTYGRAVARSLSLWQELRQPGFRGISQEISTIRNLFKEELKKATERPLQSQLERLLAEKESLVNHTLPFHLEDAFRFAELEQAARQQFGDNQAVREIIYSLRPRELTTITLEDFLARATNLEVETAESLYDLVQQYGSKSYRQDNREFFYKVQREASSLLNEQIRKITASRQSYSWLTGFRPATLDEVLRSNIKLTDRAQQLFSELLQQDKTWGQQIFDPRVVINAAGEVEDWRSLGELKHDIFNWLEPTLPGRIFHLRDFIELGRVPHFFILERGALHPGLTNKAGEKAVLGEAFIYAGGKVAPLFDPTRVAETEFQLISARFGLGQKLLRNIADIGVSVPSGQKWYDRGIVGRIRGFLDIGYSTSPTVFKRLYGFTNKFADTSWFRNVVEGAVRPETAFDTVTLNQLQRFFEDTTPGVTRRTLRVFLQRLGLEVPKDSQETIRLLKRLAANPKAGGQIKWLYRQATESPEEFLRRVVLLSGQSQRVLTAEELVHREIAKEIASRYGFADTKAALDAAYRAKQITKREYLEALQVVNAAMFEATGAAGKSQATRQEALQLAQNLFRSPEHKRFQDEVLAWARRSYPLWSAPTETPSGFQQHYTIVRRGINITDAFRAIKEQNDWTKLRAFAKQFAAGRSDLEDVTQYTIFPLSPYHLLYRLNEGLSEIGLGFSGRSTSSSLDLALSFAFKRVLPVVAGWEAFNYIDWVTDRETGYGISERWARTVARTKILLAPEDTTVPKHIYSAYPYLEQMAYWPIKGFPFIGGVLSRVLFGIGPESPRTKEEQKEYYRSGYQEVRRGRYWLFGSRTPWWGSKVDYYLPNEYLMTLSDWRYSSTMYPNDTYWRYNWLPTPTFPLAPLNRLLNPYFFEKLHYYDRLYPLTGPAFEELTPWGPLLNATIGVIIKPQRVMHREEVLNALNGNWPPPAEPPAQAIVRGLPSPKEQLRLVNDSIKMMAVIKAGTATPNAYVPTPSEVMQFEQAVQVQQQMVKLQKRALSLQQQAEILNRRAERLQRKAKKLQEAGAISADVAAVQQQAAGARNQSSILKRQADVLWLTASHLYPGTLAAQKAAPGEGRQQAIEVEPGGSQPAPPGAVDNISDYGLPVVVSPVGSSAGAAGVRNINAAIKARGEFVAAFGRPSEYQAPQYLVMPTNLQYRLGQLTYVTRELSGIYGFLAEAMVGSPMRGYGTLQTAASAYSLEQRFWESNIGGLGGELSEIGRRFLPHRLRYIQEINPIKNTMPSWLPGADYYIDYQRGDAYAKIPYGEVRLPGEAYMRTHQLHPDAYGVYGAVDRFLILADVAPYSQEARYWRDVVTHMKLPADLRHQVAAAKRRMSAVKKDHTFYPYHFVRDITTRRERVHVTRVLDYGMFLTAEYPENPIRVAGVRAQSLNADELAQYIHPGQTVTIAYDPNNKISNDTYQTIRAVVYMGNSSLARELINKGIAKESYTDFSTPALLARFTPAEIQKGAFFERLAHLDTPFNSKFLNVRSPLESYLRERVYGKDGGDWTRPWSDWLKPTIEAYASRMPPIAALSGAATGYLIGQILFGGRGRGGAILGGTIGLFASLARVVSEWSSGQTWIPERVRRQREIEEYFDILAYIKAHGLYEQARRQARLREGVDVEKLLQEAMNDLERRRQIRDRLMQRKRALYLAGDHEAELKKLNKQLADLQSSGTKYQQIGPWTALALKYHQDYTSTLYGFEPGLPFADVMRALPSKDREYFQYFLKATPEEQQRLLKVLPANQRRIYQYFWGMKPDARPSLEAYFKTHYLPPPEWPGWRPDVNLEDVKIKVIQNEALDIHDFDLWESDVQRAAASRISAVNINRQITDFSIVKQRLYETLNGLGLYDISVDIYPSTDFDVQVDLLYDRSEDIRQQLKQNFDKYLI</sequence>
<organism evidence="2 4">
    <name type="scientific">Neomoorella thermoacetica</name>
    <name type="common">Clostridium thermoaceticum</name>
    <dbReference type="NCBI Taxonomy" id="1525"/>
    <lineage>
        <taxon>Bacteria</taxon>
        <taxon>Bacillati</taxon>
        <taxon>Bacillota</taxon>
        <taxon>Clostridia</taxon>
        <taxon>Neomoorellales</taxon>
        <taxon>Neomoorellaceae</taxon>
        <taxon>Neomoorella</taxon>
    </lineage>
</organism>
<dbReference type="RefSeq" id="WP_069590525.1">
    <property type="nucleotide sequence ID" value="NZ_CP017019.1"/>
</dbReference>
<dbReference type="Proteomes" id="UP000322283">
    <property type="component" value="Unassembled WGS sequence"/>
</dbReference>
<accession>A0AAC9HJ61</accession>
<gene>
    <name evidence="2" type="ORF">Maut_02288</name>
    <name evidence="3" type="ORF">MTAT_20610</name>
</gene>
<evidence type="ECO:0000313" key="4">
    <source>
        <dbReference type="Proteomes" id="UP000094598"/>
    </source>
</evidence>
<reference evidence="3 5" key="2">
    <citation type="submission" date="2019-05" db="EMBL/GenBank/DDBJ databases">
        <title>Genome sequence of Moorella thermoacetica ATCC 33924.</title>
        <authorList>
            <person name="Poehlein A."/>
            <person name="Bengelsdorf F.R."/>
            <person name="Duerre P."/>
            <person name="Daniel R."/>
        </authorList>
    </citation>
    <scope>NUCLEOTIDE SEQUENCE [LARGE SCALE GENOMIC DNA]</scope>
    <source>
        <strain evidence="3 5">ATCC 33924</strain>
    </source>
</reference>
<dbReference type="EMBL" id="CP017019">
    <property type="protein sequence ID" value="AOQ24716.1"/>
    <property type="molecule type" value="Genomic_DNA"/>
</dbReference>
<evidence type="ECO:0000313" key="2">
    <source>
        <dbReference type="EMBL" id="AOQ24716.1"/>
    </source>
</evidence>
<feature type="coiled-coil region" evidence="1">
    <location>
        <begin position="1689"/>
        <end position="1736"/>
    </location>
</feature>
<feature type="coiled-coil region" evidence="1">
    <location>
        <begin position="1044"/>
        <end position="1085"/>
    </location>
</feature>
<evidence type="ECO:0000313" key="5">
    <source>
        <dbReference type="Proteomes" id="UP000322283"/>
    </source>
</evidence>
<proteinExistence type="predicted"/>
<keyword evidence="5" id="KW-1185">Reference proteome</keyword>
<dbReference type="EMBL" id="VCDX01000006">
    <property type="protein sequence ID" value="TYL12819.1"/>
    <property type="molecule type" value="Genomic_DNA"/>
</dbReference>
<dbReference type="Proteomes" id="UP000094598">
    <property type="component" value="Chromosome"/>
</dbReference>
<reference evidence="2 4" key="1">
    <citation type="submission" date="2016-08" db="EMBL/GenBank/DDBJ databases">
        <title>Moorella thermoacetica DSM 103132.</title>
        <authorList>
            <person name="Jendresen C.B."/>
            <person name="Redl S.M."/>
            <person name="Jensen T.O."/>
            <person name="Nielsen A.T."/>
        </authorList>
    </citation>
    <scope>NUCLEOTIDE SEQUENCE [LARGE SCALE GENOMIC DNA]</scope>
    <source>
        <strain evidence="2 4">DSM 103132</strain>
    </source>
</reference>